<dbReference type="Gene3D" id="3.40.50.1240">
    <property type="entry name" value="Phosphoglycerate mutase-like"/>
    <property type="match status" value="1"/>
</dbReference>
<dbReference type="SUPFAM" id="SSF53254">
    <property type="entry name" value="Phosphoglycerate mutase-like"/>
    <property type="match status" value="1"/>
</dbReference>
<dbReference type="PANTHER" id="PTHR46517">
    <property type="entry name" value="FRUCTOSE-2,6-BISPHOSPHATASE TIGAR"/>
    <property type="match status" value="1"/>
</dbReference>
<dbReference type="SMART" id="SM00855">
    <property type="entry name" value="PGAM"/>
    <property type="match status" value="1"/>
</dbReference>
<sequence length="207" mass="23651">MDMKRLEIVLMRHGSTPWNEEKRYLGHTDIGLSLRGRDELAAVREKLRDRSFGMIYCSDLSRCRESLREVRPDLIEKAVYDSRLREMDFGAWEGHTYDQLKDTALYRQWLDDPKHATPPQGESWEAFESRIAKFLAGMLQEADKGAPEHGESAPVLLVAHGGVIRQVVHVFMNAVAFWDIRIEPGNLLVLTLERTEEGWSGAELGSV</sequence>
<evidence type="ECO:0000313" key="3">
    <source>
        <dbReference type="Proteomes" id="UP000680638"/>
    </source>
</evidence>
<proteinExistence type="predicted"/>
<protein>
    <submittedName>
        <fullName evidence="2">Alpha-ribazole phosphatase</fullName>
    </submittedName>
</protein>
<dbReference type="Pfam" id="PF00300">
    <property type="entry name" value="His_Phos_1"/>
    <property type="match status" value="1"/>
</dbReference>
<dbReference type="InterPro" id="IPR013078">
    <property type="entry name" value="His_Pase_superF_clade-1"/>
</dbReference>
<accession>A0ABQ4M3X5</accession>
<organism evidence="2 3">
    <name type="scientific">Paenibacillus cookii</name>
    <dbReference type="NCBI Taxonomy" id="157839"/>
    <lineage>
        <taxon>Bacteria</taxon>
        <taxon>Bacillati</taxon>
        <taxon>Bacillota</taxon>
        <taxon>Bacilli</taxon>
        <taxon>Bacillales</taxon>
        <taxon>Paenibacillaceae</taxon>
        <taxon>Paenibacillus</taxon>
    </lineage>
</organism>
<dbReference type="EMBL" id="BORW01000052">
    <property type="protein sequence ID" value="GIO70234.1"/>
    <property type="molecule type" value="Genomic_DNA"/>
</dbReference>
<evidence type="ECO:0000256" key="1">
    <source>
        <dbReference type="ARBA" id="ARBA00022801"/>
    </source>
</evidence>
<keyword evidence="3" id="KW-1185">Reference proteome</keyword>
<dbReference type="Proteomes" id="UP000680638">
    <property type="component" value="Unassembled WGS sequence"/>
</dbReference>
<dbReference type="RefSeq" id="WP_212952817.1">
    <property type="nucleotide sequence ID" value="NZ_BORW01000052.1"/>
</dbReference>
<dbReference type="CDD" id="cd07067">
    <property type="entry name" value="HP_PGM_like"/>
    <property type="match status" value="1"/>
</dbReference>
<reference evidence="2 3" key="1">
    <citation type="submission" date="2021-03" db="EMBL/GenBank/DDBJ databases">
        <title>Antimicrobial resistance genes in bacteria isolated from Japanese honey, and their potential for conferring macrolide and lincosamide resistance in the American foulbrood pathogen Paenibacillus larvae.</title>
        <authorList>
            <person name="Okamoto M."/>
            <person name="Kumagai M."/>
            <person name="Kanamori H."/>
            <person name="Takamatsu D."/>
        </authorList>
    </citation>
    <scope>NUCLEOTIDE SEQUENCE [LARGE SCALE GENOMIC DNA]</scope>
    <source>
        <strain evidence="2 3">J21TS3</strain>
    </source>
</reference>
<comment type="caution">
    <text evidence="2">The sequence shown here is derived from an EMBL/GenBank/DDBJ whole genome shotgun (WGS) entry which is preliminary data.</text>
</comment>
<keyword evidence="1" id="KW-0378">Hydrolase</keyword>
<gene>
    <name evidence="2" type="primary">cobC</name>
    <name evidence="2" type="ORF">J21TS3_50550</name>
</gene>
<dbReference type="InterPro" id="IPR051695">
    <property type="entry name" value="Phosphoglycerate_Mutase"/>
</dbReference>
<dbReference type="InterPro" id="IPR029033">
    <property type="entry name" value="His_PPase_superfam"/>
</dbReference>
<evidence type="ECO:0000313" key="2">
    <source>
        <dbReference type="EMBL" id="GIO70234.1"/>
    </source>
</evidence>
<dbReference type="PANTHER" id="PTHR46517:SF1">
    <property type="entry name" value="FRUCTOSE-2,6-BISPHOSPHATASE TIGAR"/>
    <property type="match status" value="1"/>
</dbReference>
<name>A0ABQ4M3X5_9BACL</name>